<sequence length="62" mass="6713">MSRMNDSVETVNAAATAIVTAESRVRQVTEQVKDFSVSSRYTIGGGEVLKGECFKELMIIAS</sequence>
<keyword evidence="2" id="KW-1185">Reference proteome</keyword>
<comment type="caution">
    <text evidence="1">The sequence shown here is derived from an EMBL/GenBank/DDBJ whole genome shotgun (WGS) entry which is preliminary data.</text>
</comment>
<dbReference type="EMBL" id="JAUJYO010000021">
    <property type="protein sequence ID" value="KAK1283746.1"/>
    <property type="molecule type" value="Genomic_DNA"/>
</dbReference>
<dbReference type="AlphaFoldDB" id="A0AAV9C4W3"/>
<dbReference type="Proteomes" id="UP001180020">
    <property type="component" value="Unassembled WGS sequence"/>
</dbReference>
<protein>
    <submittedName>
        <fullName evidence="1">Uncharacterized protein</fullName>
    </submittedName>
</protein>
<accession>A0AAV9C4W3</accession>
<reference evidence="1" key="1">
    <citation type="journal article" date="2023" name="Nat. Commun.">
        <title>Diploid and tetraploid genomes of Acorus and the evolution of monocots.</title>
        <authorList>
            <person name="Ma L."/>
            <person name="Liu K.W."/>
            <person name="Li Z."/>
            <person name="Hsiao Y.Y."/>
            <person name="Qi Y."/>
            <person name="Fu T."/>
            <person name="Tang G.D."/>
            <person name="Zhang D."/>
            <person name="Sun W.H."/>
            <person name="Liu D.K."/>
            <person name="Li Y."/>
            <person name="Chen G.Z."/>
            <person name="Liu X.D."/>
            <person name="Liao X.Y."/>
            <person name="Jiang Y.T."/>
            <person name="Yu X."/>
            <person name="Hao Y."/>
            <person name="Huang J."/>
            <person name="Zhao X.W."/>
            <person name="Ke S."/>
            <person name="Chen Y.Y."/>
            <person name="Wu W.L."/>
            <person name="Hsu J.L."/>
            <person name="Lin Y.F."/>
            <person name="Huang M.D."/>
            <person name="Li C.Y."/>
            <person name="Huang L."/>
            <person name="Wang Z.W."/>
            <person name="Zhao X."/>
            <person name="Zhong W.Y."/>
            <person name="Peng D.H."/>
            <person name="Ahmad S."/>
            <person name="Lan S."/>
            <person name="Zhang J.S."/>
            <person name="Tsai W.C."/>
            <person name="Van de Peer Y."/>
            <person name="Liu Z.J."/>
        </authorList>
    </citation>
    <scope>NUCLEOTIDE SEQUENCE</scope>
    <source>
        <strain evidence="1">CP</strain>
    </source>
</reference>
<organism evidence="1 2">
    <name type="scientific">Acorus calamus</name>
    <name type="common">Sweet flag</name>
    <dbReference type="NCBI Taxonomy" id="4465"/>
    <lineage>
        <taxon>Eukaryota</taxon>
        <taxon>Viridiplantae</taxon>
        <taxon>Streptophyta</taxon>
        <taxon>Embryophyta</taxon>
        <taxon>Tracheophyta</taxon>
        <taxon>Spermatophyta</taxon>
        <taxon>Magnoliopsida</taxon>
        <taxon>Liliopsida</taxon>
        <taxon>Acoraceae</taxon>
        <taxon>Acorus</taxon>
    </lineage>
</organism>
<evidence type="ECO:0000313" key="1">
    <source>
        <dbReference type="EMBL" id="KAK1283746.1"/>
    </source>
</evidence>
<proteinExistence type="predicted"/>
<reference evidence="1" key="2">
    <citation type="submission" date="2023-06" db="EMBL/GenBank/DDBJ databases">
        <authorList>
            <person name="Ma L."/>
            <person name="Liu K.-W."/>
            <person name="Li Z."/>
            <person name="Hsiao Y.-Y."/>
            <person name="Qi Y."/>
            <person name="Fu T."/>
            <person name="Tang G."/>
            <person name="Zhang D."/>
            <person name="Sun W.-H."/>
            <person name="Liu D.-K."/>
            <person name="Li Y."/>
            <person name="Chen G.-Z."/>
            <person name="Liu X.-D."/>
            <person name="Liao X.-Y."/>
            <person name="Jiang Y.-T."/>
            <person name="Yu X."/>
            <person name="Hao Y."/>
            <person name="Huang J."/>
            <person name="Zhao X.-W."/>
            <person name="Ke S."/>
            <person name="Chen Y.-Y."/>
            <person name="Wu W.-L."/>
            <person name="Hsu J.-L."/>
            <person name="Lin Y.-F."/>
            <person name="Huang M.-D."/>
            <person name="Li C.-Y."/>
            <person name="Huang L."/>
            <person name="Wang Z.-W."/>
            <person name="Zhao X."/>
            <person name="Zhong W.-Y."/>
            <person name="Peng D.-H."/>
            <person name="Ahmad S."/>
            <person name="Lan S."/>
            <person name="Zhang J.-S."/>
            <person name="Tsai W.-C."/>
            <person name="Van De Peer Y."/>
            <person name="Liu Z.-J."/>
        </authorList>
    </citation>
    <scope>NUCLEOTIDE SEQUENCE</scope>
    <source>
        <strain evidence="1">CP</strain>
        <tissue evidence="1">Leaves</tissue>
    </source>
</reference>
<gene>
    <name evidence="1" type="ORF">QJS10_CPB21g00411</name>
</gene>
<evidence type="ECO:0000313" key="2">
    <source>
        <dbReference type="Proteomes" id="UP001180020"/>
    </source>
</evidence>
<name>A0AAV9C4W3_ACOCL</name>